<dbReference type="RefSeq" id="WP_164313963.1">
    <property type="nucleotide sequence ID" value="NZ_JAAGLU010000008.1"/>
</dbReference>
<name>A0A6B3BQA0_9ACTN</name>
<dbReference type="EMBL" id="JAAGLU010000008">
    <property type="protein sequence ID" value="NEC86525.1"/>
    <property type="molecule type" value="Genomic_DNA"/>
</dbReference>
<evidence type="ECO:0000259" key="1">
    <source>
        <dbReference type="Pfam" id="PF04149"/>
    </source>
</evidence>
<comment type="caution">
    <text evidence="2">The sequence shown here is derived from an EMBL/GenBank/DDBJ whole genome shotgun (WGS) entry which is preliminary data.</text>
</comment>
<feature type="domain" description="DUF397" evidence="1">
    <location>
        <begin position="11"/>
        <end position="30"/>
    </location>
</feature>
<protein>
    <submittedName>
        <fullName evidence="2">DUF397 domain-containing protein</fullName>
    </submittedName>
</protein>
<dbReference type="InterPro" id="IPR007278">
    <property type="entry name" value="DUF397"/>
</dbReference>
<dbReference type="Pfam" id="PF04149">
    <property type="entry name" value="DUF397"/>
    <property type="match status" value="2"/>
</dbReference>
<reference evidence="2" key="1">
    <citation type="submission" date="2020-01" db="EMBL/GenBank/DDBJ databases">
        <title>Insect and environment-associated Actinomycetes.</title>
        <authorList>
            <person name="Currrie C."/>
            <person name="Chevrette M."/>
            <person name="Carlson C."/>
            <person name="Stubbendieck R."/>
            <person name="Wendt-Pienkowski E."/>
        </authorList>
    </citation>
    <scope>NUCLEOTIDE SEQUENCE</scope>
    <source>
        <strain evidence="2">SID12501</strain>
    </source>
</reference>
<sequence>MASIQRDLSTAVWRKSSYSNASGGDCVELAGAFPGAALWRKSSHSNGSGGDCVEVALAHPEATRVIPVRDSKTAPHNGPVLLFQAGAWAAFLSDVKG</sequence>
<gene>
    <name evidence="2" type="ORF">G3I71_12025</name>
</gene>
<proteinExistence type="predicted"/>
<evidence type="ECO:0000313" key="2">
    <source>
        <dbReference type="EMBL" id="NEC86525.1"/>
    </source>
</evidence>
<dbReference type="AlphaFoldDB" id="A0A6B3BQA0"/>
<accession>A0A6B3BQA0</accession>
<organism evidence="2">
    <name type="scientific">Streptomyces sp. SID12501</name>
    <dbReference type="NCBI Taxonomy" id="2706042"/>
    <lineage>
        <taxon>Bacteria</taxon>
        <taxon>Bacillati</taxon>
        <taxon>Actinomycetota</taxon>
        <taxon>Actinomycetes</taxon>
        <taxon>Kitasatosporales</taxon>
        <taxon>Streptomycetaceae</taxon>
        <taxon>Streptomyces</taxon>
    </lineage>
</organism>
<feature type="domain" description="DUF397" evidence="1">
    <location>
        <begin position="39"/>
        <end position="96"/>
    </location>
</feature>